<keyword evidence="2" id="KW-1185">Reference proteome</keyword>
<name>A0A5C5B9J2_9MICO</name>
<organism evidence="1 2">
    <name type="scientific">Miniimonas arenae</name>
    <dbReference type="NCBI Taxonomy" id="676201"/>
    <lineage>
        <taxon>Bacteria</taxon>
        <taxon>Bacillati</taxon>
        <taxon>Actinomycetota</taxon>
        <taxon>Actinomycetes</taxon>
        <taxon>Micrococcales</taxon>
        <taxon>Beutenbergiaceae</taxon>
        <taxon>Miniimonas</taxon>
    </lineage>
</organism>
<evidence type="ECO:0008006" key="3">
    <source>
        <dbReference type="Google" id="ProtNLM"/>
    </source>
</evidence>
<protein>
    <recommendedName>
        <fullName evidence="3">SMI1/KNR4 family protein</fullName>
    </recommendedName>
</protein>
<dbReference type="RefSeq" id="WP_218975334.1">
    <property type="nucleotide sequence ID" value="NZ_VENP01000099.1"/>
</dbReference>
<reference evidence="1 2" key="1">
    <citation type="submission" date="2019-06" db="EMBL/GenBank/DDBJ databases">
        <title>Draft genome sequence of Miniimonas arenae KCTC 19750T isolated from sea sand.</title>
        <authorList>
            <person name="Park S.-J."/>
        </authorList>
    </citation>
    <scope>NUCLEOTIDE SEQUENCE [LARGE SCALE GENOMIC DNA]</scope>
    <source>
        <strain evidence="1 2">KCTC 19750</strain>
    </source>
</reference>
<feature type="non-terminal residue" evidence="1">
    <location>
        <position position="120"/>
    </location>
</feature>
<dbReference type="EMBL" id="VENP01000099">
    <property type="protein sequence ID" value="TNU72837.1"/>
    <property type="molecule type" value="Genomic_DNA"/>
</dbReference>
<comment type="caution">
    <text evidence="1">The sequence shown here is derived from an EMBL/GenBank/DDBJ whole genome shotgun (WGS) entry which is preliminary data.</text>
</comment>
<evidence type="ECO:0000313" key="2">
    <source>
        <dbReference type="Proteomes" id="UP000313849"/>
    </source>
</evidence>
<dbReference type="AlphaFoldDB" id="A0A5C5B9J2"/>
<accession>A0A5C5B9J2</accession>
<dbReference type="Proteomes" id="UP000313849">
    <property type="component" value="Unassembled WGS sequence"/>
</dbReference>
<evidence type="ECO:0000313" key="1">
    <source>
        <dbReference type="EMBL" id="TNU72837.1"/>
    </source>
</evidence>
<gene>
    <name evidence="1" type="ORF">FH969_14595</name>
</gene>
<sequence length="120" mass="12905">MGEFTELTLSRVPPGLEVPEPVRLLLEWVEAQGFVERGKDGDLYGSLNGRWPTGPGTNVLLRGDRPDEADRVAAWLGSTLPDTTTIWQFCRTGGDGSMAALWRAPDGRVLVVHLGSGSGS</sequence>
<proteinExistence type="predicted"/>